<keyword evidence="4 7" id="KW-0808">Transferase</keyword>
<feature type="coiled-coil region" evidence="9">
    <location>
        <begin position="74"/>
        <end position="101"/>
    </location>
</feature>
<keyword evidence="3 7" id="KW-0489">Methyltransferase</keyword>
<dbReference type="SUPFAM" id="SSF53335">
    <property type="entry name" value="S-adenosyl-L-methionine-dependent methyltransferases"/>
    <property type="match status" value="1"/>
</dbReference>
<dbReference type="PANTHER" id="PTHR11727">
    <property type="entry name" value="DIMETHYLADENOSINE TRANSFERASE"/>
    <property type="match status" value="1"/>
</dbReference>
<comment type="subcellular location">
    <subcellularLocation>
        <location evidence="7">Cytoplasm</location>
    </subcellularLocation>
</comment>
<comment type="similarity">
    <text evidence="7">Belongs to the class I-like SAM-binding methyltransferase superfamily. rRNA adenine N(6)-methyltransferase family. RsmA subfamily.</text>
</comment>
<keyword evidence="9" id="KW-0175">Coiled coil</keyword>
<keyword evidence="5 7" id="KW-0949">S-adenosyl-L-methionine</keyword>
<keyword evidence="1 7" id="KW-0963">Cytoplasm</keyword>
<evidence type="ECO:0000256" key="2">
    <source>
        <dbReference type="ARBA" id="ARBA00022552"/>
    </source>
</evidence>
<evidence type="ECO:0000256" key="3">
    <source>
        <dbReference type="ARBA" id="ARBA00022603"/>
    </source>
</evidence>
<dbReference type="EMBL" id="PFBP01000021">
    <property type="protein sequence ID" value="PIT89912.1"/>
    <property type="molecule type" value="Genomic_DNA"/>
</dbReference>
<feature type="binding site" evidence="7 8">
    <location>
        <position position="139"/>
    </location>
    <ligand>
        <name>S-adenosyl-L-methionine</name>
        <dbReference type="ChEBI" id="CHEBI:59789"/>
    </ligand>
</feature>
<dbReference type="GO" id="GO:0005829">
    <property type="term" value="C:cytosol"/>
    <property type="evidence" value="ECO:0007669"/>
    <property type="project" value="TreeGrafter"/>
</dbReference>
<name>A0A2M6WAU8_9BACT</name>
<dbReference type="Proteomes" id="UP000231464">
    <property type="component" value="Unassembled WGS sequence"/>
</dbReference>
<organism evidence="11 12">
    <name type="scientific">Candidatus Kuenenbacteria bacterium CG10_big_fil_rev_8_21_14_0_10_36_11</name>
    <dbReference type="NCBI Taxonomy" id="1974618"/>
    <lineage>
        <taxon>Bacteria</taxon>
        <taxon>Candidatus Kueneniibacteriota</taxon>
    </lineage>
</organism>
<feature type="domain" description="Ribosomal RNA adenine methylase transferase N-terminal" evidence="10">
    <location>
        <begin position="34"/>
        <end position="235"/>
    </location>
</feature>
<evidence type="ECO:0000256" key="9">
    <source>
        <dbReference type="SAM" id="Coils"/>
    </source>
</evidence>
<dbReference type="InterPro" id="IPR023165">
    <property type="entry name" value="rRNA_Ade_diMease-like_C"/>
</dbReference>
<dbReference type="Gene3D" id="3.40.50.150">
    <property type="entry name" value="Vaccinia Virus protein VP39"/>
    <property type="match status" value="1"/>
</dbReference>
<evidence type="ECO:0000313" key="11">
    <source>
        <dbReference type="EMBL" id="PIT89912.1"/>
    </source>
</evidence>
<dbReference type="InterPro" id="IPR029063">
    <property type="entry name" value="SAM-dependent_MTases_sf"/>
</dbReference>
<evidence type="ECO:0000256" key="8">
    <source>
        <dbReference type="PROSITE-ProRule" id="PRU01026"/>
    </source>
</evidence>
<dbReference type="CDD" id="cd02440">
    <property type="entry name" value="AdoMet_MTases"/>
    <property type="match status" value="1"/>
</dbReference>
<dbReference type="EC" id="2.1.1.182" evidence="7"/>
<evidence type="ECO:0000256" key="5">
    <source>
        <dbReference type="ARBA" id="ARBA00022691"/>
    </source>
</evidence>
<dbReference type="InterPro" id="IPR011530">
    <property type="entry name" value="rRNA_adenine_dimethylase"/>
</dbReference>
<evidence type="ECO:0000256" key="1">
    <source>
        <dbReference type="ARBA" id="ARBA00022490"/>
    </source>
</evidence>
<sequence length="321" mass="36913">MDLTNIKTIKHLCQKHGLHPNRKNGQNFLIDKNVLEKIIAAADLKPTDNVLEIGPGFGVLTQELVKHAGNVIAVEQDKRLAEFLEKEIKKEKSNLEIINDDILQIQNSKFKTQNYNSKLKTKSAVNYQLPITDYKIVSNLPYQITSPVLWKFLQEENINSLSSSPLKRGRVLESMVLMVQKEVGERICAKPGKMSILSVICQFYAECEIVSLVSRNCFWPKPEVDSAIIRLQTNNHPYTRSICHRQIFTLKGWDNNKEFMRIVKIGFSAKRKMLKNNLANGLQMPMEKIVAVLREAGLNEKIRAQELGVKEWRKIYWLLKN</sequence>
<gene>
    <name evidence="7 11" type="primary">rsmA</name>
    <name evidence="7" type="synonym">ksgA</name>
    <name evidence="11" type="ORF">COU23_01385</name>
</gene>
<feature type="binding site" evidence="7 8">
    <location>
        <position position="101"/>
    </location>
    <ligand>
        <name>S-adenosyl-L-methionine</name>
        <dbReference type="ChEBI" id="CHEBI:59789"/>
    </ligand>
</feature>
<keyword evidence="6 7" id="KW-0694">RNA-binding</keyword>
<dbReference type="GO" id="GO:0003723">
    <property type="term" value="F:RNA binding"/>
    <property type="evidence" value="ECO:0007669"/>
    <property type="project" value="UniProtKB-UniRule"/>
</dbReference>
<dbReference type="PANTHER" id="PTHR11727:SF7">
    <property type="entry name" value="DIMETHYLADENOSINE TRANSFERASE-RELATED"/>
    <property type="match status" value="1"/>
</dbReference>
<feature type="binding site" evidence="7 8">
    <location>
        <position position="29"/>
    </location>
    <ligand>
        <name>S-adenosyl-L-methionine</name>
        <dbReference type="ChEBI" id="CHEBI:59789"/>
    </ligand>
</feature>
<feature type="binding site" evidence="7 8">
    <location>
        <position position="75"/>
    </location>
    <ligand>
        <name>S-adenosyl-L-methionine</name>
        <dbReference type="ChEBI" id="CHEBI:59789"/>
    </ligand>
</feature>
<dbReference type="FunFam" id="3.40.50.150:FF:000023">
    <property type="entry name" value="Ribosomal RNA small subunit methyltransferase A"/>
    <property type="match status" value="1"/>
</dbReference>
<dbReference type="NCBIfam" id="TIGR00755">
    <property type="entry name" value="ksgA"/>
    <property type="match status" value="1"/>
</dbReference>
<dbReference type="AlphaFoldDB" id="A0A2M6WAU8"/>
<comment type="caution">
    <text evidence="11">The sequence shown here is derived from an EMBL/GenBank/DDBJ whole genome shotgun (WGS) entry which is preliminary data.</text>
</comment>
<reference evidence="12" key="1">
    <citation type="submission" date="2017-09" db="EMBL/GenBank/DDBJ databases">
        <title>Depth-based differentiation of microbial function through sediment-hosted aquifers and enrichment of novel symbionts in the deep terrestrial subsurface.</title>
        <authorList>
            <person name="Probst A.J."/>
            <person name="Ladd B."/>
            <person name="Jarett J.K."/>
            <person name="Geller-Mcgrath D.E."/>
            <person name="Sieber C.M.K."/>
            <person name="Emerson J.B."/>
            <person name="Anantharaman K."/>
            <person name="Thomas B.C."/>
            <person name="Malmstrom R."/>
            <person name="Stieglmeier M."/>
            <person name="Klingl A."/>
            <person name="Woyke T."/>
            <person name="Ryan C.M."/>
            <person name="Banfield J.F."/>
        </authorList>
    </citation>
    <scope>NUCLEOTIDE SEQUENCE [LARGE SCALE GENOMIC DNA]</scope>
</reference>
<comment type="catalytic activity">
    <reaction evidence="7">
        <text>adenosine(1518)/adenosine(1519) in 16S rRNA + 4 S-adenosyl-L-methionine = N(6)-dimethyladenosine(1518)/N(6)-dimethyladenosine(1519) in 16S rRNA + 4 S-adenosyl-L-homocysteine + 4 H(+)</text>
        <dbReference type="Rhea" id="RHEA:19609"/>
        <dbReference type="Rhea" id="RHEA-COMP:10232"/>
        <dbReference type="Rhea" id="RHEA-COMP:10233"/>
        <dbReference type="ChEBI" id="CHEBI:15378"/>
        <dbReference type="ChEBI" id="CHEBI:57856"/>
        <dbReference type="ChEBI" id="CHEBI:59789"/>
        <dbReference type="ChEBI" id="CHEBI:74411"/>
        <dbReference type="ChEBI" id="CHEBI:74493"/>
        <dbReference type="EC" id="2.1.1.182"/>
    </reaction>
</comment>
<accession>A0A2M6WAU8</accession>
<evidence type="ECO:0000256" key="6">
    <source>
        <dbReference type="ARBA" id="ARBA00022884"/>
    </source>
</evidence>
<dbReference type="GO" id="GO:0052908">
    <property type="term" value="F:16S rRNA (adenine(1518)-N(6)/adenine(1519)-N(6))-dimethyltransferase activity"/>
    <property type="evidence" value="ECO:0007669"/>
    <property type="project" value="UniProtKB-EC"/>
</dbReference>
<evidence type="ECO:0000313" key="12">
    <source>
        <dbReference type="Proteomes" id="UP000231464"/>
    </source>
</evidence>
<proteinExistence type="inferred from homology"/>
<comment type="function">
    <text evidence="7">Specifically dimethylates two adjacent adenosines (A1518 and A1519) in the loop of a conserved hairpin near the 3'-end of 16S rRNA in the 30S particle. May play a critical role in biogenesis of 30S subunits.</text>
</comment>
<dbReference type="InterPro" id="IPR020598">
    <property type="entry name" value="rRNA_Ade_methylase_Trfase_N"/>
</dbReference>
<feature type="binding site" evidence="7 8">
    <location>
        <position position="27"/>
    </location>
    <ligand>
        <name>S-adenosyl-L-methionine</name>
        <dbReference type="ChEBI" id="CHEBI:59789"/>
    </ligand>
</feature>
<dbReference type="PROSITE" id="PS51689">
    <property type="entry name" value="SAM_RNA_A_N6_MT"/>
    <property type="match status" value="1"/>
</dbReference>
<protein>
    <recommendedName>
        <fullName evidence="7">Ribosomal RNA small subunit methyltransferase A</fullName>
        <ecNumber evidence="7">2.1.1.182</ecNumber>
    </recommendedName>
    <alternativeName>
        <fullName evidence="7">16S rRNA (adenine(1518)-N(6)/adenine(1519)-N(6))-dimethyltransferase</fullName>
    </alternativeName>
    <alternativeName>
        <fullName evidence="7">16S rRNA dimethyladenosine transferase</fullName>
    </alternativeName>
    <alternativeName>
        <fullName evidence="7">16S rRNA dimethylase</fullName>
    </alternativeName>
    <alternativeName>
        <fullName evidence="7">S-adenosylmethionine-6-N', N'-adenosyl(rRNA) dimethyltransferase</fullName>
    </alternativeName>
</protein>
<keyword evidence="2 7" id="KW-0698">rRNA processing</keyword>
<evidence type="ECO:0000256" key="4">
    <source>
        <dbReference type="ARBA" id="ARBA00022679"/>
    </source>
</evidence>
<evidence type="ECO:0000256" key="7">
    <source>
        <dbReference type="HAMAP-Rule" id="MF_00607"/>
    </source>
</evidence>
<dbReference type="InterPro" id="IPR020596">
    <property type="entry name" value="rRNA_Ade_Mease_Trfase_CS"/>
</dbReference>
<dbReference type="SMART" id="SM00650">
    <property type="entry name" value="rADc"/>
    <property type="match status" value="1"/>
</dbReference>
<dbReference type="Pfam" id="PF00398">
    <property type="entry name" value="RrnaAD"/>
    <property type="match status" value="1"/>
</dbReference>
<feature type="binding site" evidence="7 8">
    <location>
        <position position="54"/>
    </location>
    <ligand>
        <name>S-adenosyl-L-methionine</name>
        <dbReference type="ChEBI" id="CHEBI:59789"/>
    </ligand>
</feature>
<dbReference type="InterPro" id="IPR001737">
    <property type="entry name" value="KsgA/Erm"/>
</dbReference>
<dbReference type="PROSITE" id="PS01131">
    <property type="entry name" value="RRNA_A_DIMETH"/>
    <property type="match status" value="1"/>
</dbReference>
<evidence type="ECO:0000259" key="10">
    <source>
        <dbReference type="SMART" id="SM00650"/>
    </source>
</evidence>
<dbReference type="HAMAP" id="MF_00607">
    <property type="entry name" value="16SrRNA_methyltr_A"/>
    <property type="match status" value="1"/>
</dbReference>
<dbReference type="Gene3D" id="1.10.8.100">
    <property type="entry name" value="Ribosomal RNA adenine dimethylase-like, domain 2"/>
    <property type="match status" value="1"/>
</dbReference>